<dbReference type="AlphaFoldDB" id="A0A7R9DNQ1"/>
<protein>
    <submittedName>
        <fullName evidence="1">Uncharacterized protein</fullName>
    </submittedName>
</protein>
<reference evidence="1" key="1">
    <citation type="submission" date="2020-11" db="EMBL/GenBank/DDBJ databases">
        <authorList>
            <person name="Tran Van P."/>
        </authorList>
    </citation>
    <scope>NUCLEOTIDE SEQUENCE</scope>
</reference>
<proteinExistence type="predicted"/>
<gene>
    <name evidence="1" type="ORF">TPSB3V08_LOCUS12240</name>
</gene>
<dbReference type="EMBL" id="OD015995">
    <property type="protein sequence ID" value="CAD7418156.1"/>
    <property type="molecule type" value="Genomic_DNA"/>
</dbReference>
<organism evidence="1">
    <name type="scientific">Timema poppense</name>
    <name type="common">Walking stick</name>
    <dbReference type="NCBI Taxonomy" id="170557"/>
    <lineage>
        <taxon>Eukaryota</taxon>
        <taxon>Metazoa</taxon>
        <taxon>Ecdysozoa</taxon>
        <taxon>Arthropoda</taxon>
        <taxon>Hexapoda</taxon>
        <taxon>Insecta</taxon>
        <taxon>Pterygota</taxon>
        <taxon>Neoptera</taxon>
        <taxon>Polyneoptera</taxon>
        <taxon>Phasmatodea</taxon>
        <taxon>Timematodea</taxon>
        <taxon>Timematoidea</taxon>
        <taxon>Timematidae</taxon>
        <taxon>Timema</taxon>
    </lineage>
</organism>
<sequence>MREEQPCFVVVATEFDISSVFLGGVPAKNTPDAVLRFQTLLLEPSALDEADGEKSASVKTCRSTGHNPLDQNPLMAIYIVAAFENAIPVRNATSSAVSRFPGFSLSFVPIADPMYAFSGLKDTSKGCIQCVQWDGSNNMNILGFWATSMVVRLWVWVLCPSRINKTFASAEDFTTAPSVQSNDRIFLHSSTHPLS</sequence>
<name>A0A7R9DNQ1_TIMPO</name>
<evidence type="ECO:0000313" key="1">
    <source>
        <dbReference type="EMBL" id="CAD7418156.1"/>
    </source>
</evidence>
<accession>A0A7R9DNQ1</accession>